<dbReference type="InterPro" id="IPR000683">
    <property type="entry name" value="Gfo/Idh/MocA-like_OxRdtase_N"/>
</dbReference>
<feature type="domain" description="Gfo/Idh/MocA-like oxidoreductase N-terminal" evidence="2">
    <location>
        <begin position="5"/>
        <end position="111"/>
    </location>
</feature>
<reference evidence="3" key="1">
    <citation type="submission" date="2018-11" db="EMBL/GenBank/DDBJ databases">
        <title>Henneguya salminicola genome and transcriptome.</title>
        <authorList>
            <person name="Yahalomi D."/>
            <person name="Atkinson S.D."/>
            <person name="Neuhof M."/>
            <person name="Chang E.S."/>
            <person name="Philippe H."/>
            <person name="Cartwright P."/>
            <person name="Bartholomew J.L."/>
            <person name="Huchon D."/>
        </authorList>
    </citation>
    <scope>NUCLEOTIDE SEQUENCE</scope>
    <source>
        <strain evidence="3">Hz1</strain>
        <tissue evidence="3">Whole</tissue>
    </source>
</reference>
<dbReference type="GO" id="GO:0016491">
    <property type="term" value="F:oxidoreductase activity"/>
    <property type="evidence" value="ECO:0007669"/>
    <property type="project" value="UniProtKB-KW"/>
</dbReference>
<organism evidence="3">
    <name type="scientific">Henneguya salminicola</name>
    <name type="common">Myxosporean</name>
    <dbReference type="NCBI Taxonomy" id="69463"/>
    <lineage>
        <taxon>Eukaryota</taxon>
        <taxon>Metazoa</taxon>
        <taxon>Cnidaria</taxon>
        <taxon>Myxozoa</taxon>
        <taxon>Myxosporea</taxon>
        <taxon>Bivalvulida</taxon>
        <taxon>Platysporina</taxon>
        <taxon>Myxobolidae</taxon>
        <taxon>Henneguya</taxon>
    </lineage>
</organism>
<dbReference type="InterPro" id="IPR050463">
    <property type="entry name" value="Gfo/Idh/MocA_oxidrdct_glycsds"/>
</dbReference>
<dbReference type="EMBL" id="GHBP01005113">
    <property type="protein sequence ID" value="NDJ93800.1"/>
    <property type="molecule type" value="Transcribed_RNA"/>
</dbReference>
<dbReference type="PANTHER" id="PTHR43818">
    <property type="entry name" value="BCDNA.GH03377"/>
    <property type="match status" value="1"/>
</dbReference>
<proteinExistence type="predicted"/>
<evidence type="ECO:0000259" key="2">
    <source>
        <dbReference type="Pfam" id="PF01408"/>
    </source>
</evidence>
<dbReference type="SUPFAM" id="SSF51735">
    <property type="entry name" value="NAD(P)-binding Rossmann-fold domains"/>
    <property type="match status" value="1"/>
</dbReference>
<name>A0A6G3MIF2_HENSL</name>
<protein>
    <submittedName>
        <fullName evidence="3">Glucose-fructose oxidoreductase domain-containing protein 2 (Trinotate prediction)</fullName>
    </submittedName>
</protein>
<evidence type="ECO:0000256" key="1">
    <source>
        <dbReference type="ARBA" id="ARBA00023002"/>
    </source>
</evidence>
<evidence type="ECO:0000313" key="3">
    <source>
        <dbReference type="EMBL" id="NDJ93800.1"/>
    </source>
</evidence>
<dbReference type="GO" id="GO:0000166">
    <property type="term" value="F:nucleotide binding"/>
    <property type="evidence" value="ECO:0007669"/>
    <property type="project" value="InterPro"/>
</dbReference>
<dbReference type="Pfam" id="PF01408">
    <property type="entry name" value="GFO_IDH_MocA"/>
    <property type="match status" value="1"/>
</dbReference>
<keyword evidence="1" id="KW-0560">Oxidoreductase</keyword>
<sequence length="171" mass="19070">MLPGIGIFGIEESNSILIKKFQENSFRIYGICGPDISKLTPIANNFNIEIVTSKVEDLLLHTAINLIVFVKYIPNFADHVCKALTVAGKHVICCSGFAVSAKQGQDMYEASLKYPTLLSLIENPLRFSTNFSVAKSLMAKKAIGQVYINNFLPSFYTLIPLLKRLLYFQTI</sequence>
<dbReference type="Gene3D" id="3.40.50.720">
    <property type="entry name" value="NAD(P)-binding Rossmann-like Domain"/>
    <property type="match status" value="1"/>
</dbReference>
<dbReference type="PANTHER" id="PTHR43818:SF11">
    <property type="entry name" value="BCDNA.GH03377"/>
    <property type="match status" value="1"/>
</dbReference>
<accession>A0A6G3MIF2</accession>
<dbReference type="AlphaFoldDB" id="A0A6G3MIF2"/>
<dbReference type="InterPro" id="IPR036291">
    <property type="entry name" value="NAD(P)-bd_dom_sf"/>
</dbReference>